<organism evidence="1 2">
    <name type="scientific">Escherichia coli O25b:H4</name>
    <dbReference type="NCBI Taxonomy" id="941280"/>
    <lineage>
        <taxon>Bacteria</taxon>
        <taxon>Pseudomonadati</taxon>
        <taxon>Pseudomonadota</taxon>
        <taxon>Gammaproteobacteria</taxon>
        <taxon>Enterobacterales</taxon>
        <taxon>Enterobacteriaceae</taxon>
        <taxon>Escherichia</taxon>
    </lineage>
</organism>
<sequence>MSGEGDTAAQLNTGHMMVILNNNKDFFNEPFKLSPDKDD</sequence>
<evidence type="ECO:0000313" key="2">
    <source>
        <dbReference type="Proteomes" id="UP000183316"/>
    </source>
</evidence>
<gene>
    <name evidence="1" type="ORF">WLH_03527</name>
</gene>
<dbReference type="EMBL" id="CP015085">
    <property type="protein sequence ID" value="ANK04788.1"/>
    <property type="molecule type" value="Genomic_DNA"/>
</dbReference>
<name>A0A192CF75_ECO25</name>
<dbReference type="PATRIC" id="fig|941280.3.peg.3496"/>
<protein>
    <submittedName>
        <fullName evidence="1">Uncharacterized protein</fullName>
    </submittedName>
</protein>
<dbReference type="AlphaFoldDB" id="A0A192CF75"/>
<proteinExistence type="predicted"/>
<dbReference type="Proteomes" id="UP000183316">
    <property type="component" value="Chromosome"/>
</dbReference>
<accession>A0A192CF75</accession>
<reference evidence="1 2" key="1">
    <citation type="submission" date="2016-03" db="EMBL/GenBank/DDBJ databases">
        <title>Genome Sequence and Comparative Pathogenic Determinants of Uropathogenic Escherichia coli O25b:H4, a Clinical Isolate from Saudi Arabia.</title>
        <authorList>
            <person name="Alyamani E.A.J."/>
            <person name="Khiyami M.A."/>
            <person name="Booq R.Y."/>
            <person name="Bahwerth F.S."/>
            <person name="Vaisvil B."/>
            <person name="Schmitt D.P."/>
            <person name="Kapatral V."/>
        </authorList>
    </citation>
    <scope>NUCLEOTIDE SEQUENCE [LARGE SCALE GENOMIC DNA]</scope>
    <source>
        <strain evidence="1 2">O25b:H4</strain>
    </source>
</reference>
<evidence type="ECO:0000313" key="1">
    <source>
        <dbReference type="EMBL" id="ANK04788.1"/>
    </source>
</evidence>